<dbReference type="AlphaFoldDB" id="A0A174M669"/>
<proteinExistence type="predicted"/>
<organism evidence="1 2">
    <name type="scientific">Bacteroides uniformis</name>
    <dbReference type="NCBI Taxonomy" id="820"/>
    <lineage>
        <taxon>Bacteria</taxon>
        <taxon>Pseudomonadati</taxon>
        <taxon>Bacteroidota</taxon>
        <taxon>Bacteroidia</taxon>
        <taxon>Bacteroidales</taxon>
        <taxon>Bacteroidaceae</taxon>
        <taxon>Bacteroides</taxon>
    </lineage>
</organism>
<dbReference type="RefSeq" id="WP_172793026.1">
    <property type="nucleotide sequence ID" value="NZ_CZBF01000001.1"/>
</dbReference>
<protein>
    <submittedName>
        <fullName evidence="1">Uncharacterized protein</fullName>
    </submittedName>
</protein>
<gene>
    <name evidence="1" type="ORF">ERS852554_00284</name>
</gene>
<dbReference type="Proteomes" id="UP000095788">
    <property type="component" value="Unassembled WGS sequence"/>
</dbReference>
<sequence length="56" mass="6390">MGQNVYADPKLQAAYEKGLKAGRIEGMIAYQKHLIENLQKENTALVKRLETERKSD</sequence>
<name>A0A174M669_BACUN</name>
<dbReference type="EMBL" id="CZBF01000001">
    <property type="protein sequence ID" value="CUP30357.1"/>
    <property type="molecule type" value="Genomic_DNA"/>
</dbReference>
<reference evidence="1 2" key="1">
    <citation type="submission" date="2015-09" db="EMBL/GenBank/DDBJ databases">
        <authorList>
            <consortium name="Pathogen Informatics"/>
        </authorList>
    </citation>
    <scope>NUCLEOTIDE SEQUENCE [LARGE SCALE GENOMIC DNA]</scope>
    <source>
        <strain evidence="1 2">2789STDY5834942</strain>
    </source>
</reference>
<evidence type="ECO:0000313" key="1">
    <source>
        <dbReference type="EMBL" id="CUP30357.1"/>
    </source>
</evidence>
<evidence type="ECO:0000313" key="2">
    <source>
        <dbReference type="Proteomes" id="UP000095788"/>
    </source>
</evidence>
<accession>A0A174M669</accession>